<organism evidence="1">
    <name type="scientific">viral metagenome</name>
    <dbReference type="NCBI Taxonomy" id="1070528"/>
    <lineage>
        <taxon>unclassified sequences</taxon>
        <taxon>metagenomes</taxon>
        <taxon>organismal metagenomes</taxon>
    </lineage>
</organism>
<accession>A0A6C0ESG7</accession>
<dbReference type="EMBL" id="MN738931">
    <property type="protein sequence ID" value="QHT32126.1"/>
    <property type="molecule type" value="Genomic_DNA"/>
</dbReference>
<protein>
    <submittedName>
        <fullName evidence="1">Uncharacterized protein</fullName>
    </submittedName>
</protein>
<evidence type="ECO:0000313" key="1">
    <source>
        <dbReference type="EMBL" id="QHT32126.1"/>
    </source>
</evidence>
<reference evidence="1" key="1">
    <citation type="journal article" date="2020" name="Nature">
        <title>Giant virus diversity and host interactions through global metagenomics.</title>
        <authorList>
            <person name="Schulz F."/>
            <person name="Roux S."/>
            <person name="Paez-Espino D."/>
            <person name="Jungbluth S."/>
            <person name="Walsh D.A."/>
            <person name="Denef V.J."/>
            <person name="McMahon K.D."/>
            <person name="Konstantinidis K.T."/>
            <person name="Eloe-Fadrosh E.A."/>
            <person name="Kyrpides N.C."/>
            <person name="Woyke T."/>
        </authorList>
    </citation>
    <scope>NUCLEOTIDE SEQUENCE</scope>
    <source>
        <strain evidence="1">GVMAG-M-3300009159-65</strain>
    </source>
</reference>
<sequence>MAIHRFKCSESLNKEIMEFSEIHKFDTKDNLIEQFDSWTISKKELIDKESMFLENNDYDTDINVKIFKSIKYYYIKKFLKNEKREKKEKKKPTMLSFTIRKNIQDDLDSNFEKNRSFKPADSYKLFIETNKIEDNAYIKKCYKNHYYQIKNKKYYNE</sequence>
<proteinExistence type="predicted"/>
<dbReference type="AlphaFoldDB" id="A0A6C0ESG7"/>
<name>A0A6C0ESG7_9ZZZZ</name>